<dbReference type="InterPro" id="IPR036770">
    <property type="entry name" value="Ankyrin_rpt-contain_sf"/>
</dbReference>
<dbReference type="InterPro" id="IPR002110">
    <property type="entry name" value="Ankyrin_rpt"/>
</dbReference>
<feature type="repeat" description="ANK" evidence="1">
    <location>
        <begin position="95"/>
        <end position="116"/>
    </location>
</feature>
<evidence type="ECO:0000256" key="1">
    <source>
        <dbReference type="PROSITE-ProRule" id="PRU00023"/>
    </source>
</evidence>
<dbReference type="PRINTS" id="PR01415">
    <property type="entry name" value="ANKYRIN"/>
</dbReference>
<keyword evidence="4" id="KW-1185">Reference proteome</keyword>
<dbReference type="PANTHER" id="PTHR24121">
    <property type="entry name" value="NO MECHANORECEPTOR POTENTIAL C, ISOFORM D-RELATED"/>
    <property type="match status" value="1"/>
</dbReference>
<feature type="region of interest" description="Disordered" evidence="2">
    <location>
        <begin position="1"/>
        <end position="20"/>
    </location>
</feature>
<evidence type="ECO:0000256" key="2">
    <source>
        <dbReference type="SAM" id="MobiDB-lite"/>
    </source>
</evidence>
<evidence type="ECO:0000313" key="3">
    <source>
        <dbReference type="EMBL" id="KAK9997396.1"/>
    </source>
</evidence>
<dbReference type="Proteomes" id="UP001459277">
    <property type="component" value="Unassembled WGS sequence"/>
</dbReference>
<dbReference type="PROSITE" id="PS50297">
    <property type="entry name" value="ANK_REP_REGION"/>
    <property type="match status" value="2"/>
</dbReference>
<keyword evidence="1" id="KW-0040">ANK repeat</keyword>
<evidence type="ECO:0000313" key="4">
    <source>
        <dbReference type="Proteomes" id="UP001459277"/>
    </source>
</evidence>
<accession>A0AAW2CGR8</accession>
<dbReference type="SUPFAM" id="SSF48403">
    <property type="entry name" value="Ankyrin repeat"/>
    <property type="match status" value="1"/>
</dbReference>
<proteinExistence type="predicted"/>
<gene>
    <name evidence="3" type="ORF">SO802_022082</name>
</gene>
<dbReference type="Gene3D" id="1.25.40.20">
    <property type="entry name" value="Ankyrin repeat-containing domain"/>
    <property type="match status" value="1"/>
</dbReference>
<dbReference type="EMBL" id="JAZDWU010000007">
    <property type="protein sequence ID" value="KAK9997396.1"/>
    <property type="molecule type" value="Genomic_DNA"/>
</dbReference>
<dbReference type="PANTHER" id="PTHR24121:SF22">
    <property type="entry name" value="PROTEIN ACCELERATED CELL DEATH 6-LIKE"/>
    <property type="match status" value="1"/>
</dbReference>
<comment type="caution">
    <text evidence="3">The sequence shown here is derived from an EMBL/GenBank/DDBJ whole genome shotgun (WGS) entry which is preliminary data.</text>
</comment>
<organism evidence="3 4">
    <name type="scientific">Lithocarpus litseifolius</name>
    <dbReference type="NCBI Taxonomy" id="425828"/>
    <lineage>
        <taxon>Eukaryota</taxon>
        <taxon>Viridiplantae</taxon>
        <taxon>Streptophyta</taxon>
        <taxon>Embryophyta</taxon>
        <taxon>Tracheophyta</taxon>
        <taxon>Spermatophyta</taxon>
        <taxon>Magnoliopsida</taxon>
        <taxon>eudicotyledons</taxon>
        <taxon>Gunneridae</taxon>
        <taxon>Pentapetalae</taxon>
        <taxon>rosids</taxon>
        <taxon>fabids</taxon>
        <taxon>Fagales</taxon>
        <taxon>Fagaceae</taxon>
        <taxon>Lithocarpus</taxon>
    </lineage>
</organism>
<dbReference type="Pfam" id="PF12796">
    <property type="entry name" value="Ank_2"/>
    <property type="match status" value="2"/>
</dbReference>
<dbReference type="PROSITE" id="PS50088">
    <property type="entry name" value="ANK_REPEAT"/>
    <property type="match status" value="2"/>
</dbReference>
<feature type="repeat" description="ANK" evidence="1">
    <location>
        <begin position="144"/>
        <end position="176"/>
    </location>
</feature>
<sequence>MDSSSLFEANQASSQPSLTEDNIGMKPKYYNAAAKGKIEVFQGITEPLNQLLTPNRNTVLHIHLTSLIKGSESSTAFVKEILKMYPLLLWQANVKGETPLHIAVRYGHAPIVEVLIVCAKSLHEDLESGVNKTVKEMLEMTNNEKDTAFHEAVRGNHLHVLKLLIQEGPDISFSQNDAGETPLYIAVDRDFEEVAFHILETCTSPAHDGPLGRTTLRTAVIRHNEDLNRSLCVYGERYGFGGVRVAILGSDGSQARVRLRNEGAIEARN</sequence>
<dbReference type="AlphaFoldDB" id="A0AAW2CGR8"/>
<dbReference type="SMART" id="SM00248">
    <property type="entry name" value="ANK"/>
    <property type="match status" value="3"/>
</dbReference>
<reference evidence="3 4" key="1">
    <citation type="submission" date="2024-01" db="EMBL/GenBank/DDBJ databases">
        <title>A telomere-to-telomere, gap-free genome of sweet tea (Lithocarpus litseifolius).</title>
        <authorList>
            <person name="Zhou J."/>
        </authorList>
    </citation>
    <scope>NUCLEOTIDE SEQUENCE [LARGE SCALE GENOMIC DNA]</scope>
    <source>
        <strain evidence="3">Zhou-2022a</strain>
        <tissue evidence="3">Leaf</tissue>
    </source>
</reference>
<protein>
    <submittedName>
        <fullName evidence="3">Uncharacterized protein</fullName>
    </submittedName>
</protein>
<name>A0AAW2CGR8_9ROSI</name>